<dbReference type="Pfam" id="PF25004">
    <property type="entry name" value="DUF7782"/>
    <property type="match status" value="1"/>
</dbReference>
<dbReference type="AlphaFoldDB" id="A0A849BUU0"/>
<dbReference type="Pfam" id="PF05175">
    <property type="entry name" value="MTS"/>
    <property type="match status" value="1"/>
</dbReference>
<dbReference type="InterPro" id="IPR029063">
    <property type="entry name" value="SAM-dependent_MTases_sf"/>
</dbReference>
<evidence type="ECO:0000259" key="5">
    <source>
        <dbReference type="Pfam" id="PF05175"/>
    </source>
</evidence>
<evidence type="ECO:0000256" key="1">
    <source>
        <dbReference type="ARBA" id="ARBA00006149"/>
    </source>
</evidence>
<dbReference type="PANTHER" id="PTHR45875">
    <property type="entry name" value="METHYLTRANSFERASE N6AMT1"/>
    <property type="match status" value="1"/>
</dbReference>
<dbReference type="PROSITE" id="PS00092">
    <property type="entry name" value="N6_MTASE"/>
    <property type="match status" value="1"/>
</dbReference>
<dbReference type="GO" id="GO:0008757">
    <property type="term" value="F:S-adenosylmethionine-dependent methyltransferase activity"/>
    <property type="evidence" value="ECO:0007669"/>
    <property type="project" value="TreeGrafter"/>
</dbReference>
<dbReference type="InterPro" id="IPR056684">
    <property type="entry name" value="DUF7782"/>
</dbReference>
<proteinExistence type="inferred from homology"/>
<keyword evidence="3 7" id="KW-0808">Transferase</keyword>
<accession>A0A849BUU0</accession>
<keyword evidence="2 7" id="KW-0489">Methyltransferase</keyword>
<feature type="non-terminal residue" evidence="7">
    <location>
        <position position="1"/>
    </location>
</feature>
<dbReference type="SUPFAM" id="SSF53335">
    <property type="entry name" value="S-adenosyl-L-methionine-dependent methyltransferases"/>
    <property type="match status" value="1"/>
</dbReference>
<keyword evidence="8" id="KW-1185">Reference proteome</keyword>
<protein>
    <submittedName>
        <fullName evidence="7">Methyltransferase</fullName>
    </submittedName>
</protein>
<feature type="domain" description="DUF7782" evidence="6">
    <location>
        <begin position="332"/>
        <end position="433"/>
    </location>
</feature>
<name>A0A849BUU0_9ACTN</name>
<dbReference type="PANTHER" id="PTHR45875:SF1">
    <property type="entry name" value="METHYLTRANSFERASE N6AMT1"/>
    <property type="match status" value="1"/>
</dbReference>
<evidence type="ECO:0000313" key="7">
    <source>
        <dbReference type="EMBL" id="NNH24707.1"/>
    </source>
</evidence>
<evidence type="ECO:0000313" key="8">
    <source>
        <dbReference type="Proteomes" id="UP000555552"/>
    </source>
</evidence>
<evidence type="ECO:0000256" key="3">
    <source>
        <dbReference type="ARBA" id="ARBA00022679"/>
    </source>
</evidence>
<sequence length="450" mass="46376">CGVDGAARLGLVRRTDDGLVAPLVELRPYAAVDARGPADWWVASDLGEMAVPGPLRTDHVLGIGGASTTLARATVRGEVGRALDLGTGCGVQALHLRRHAREVVATDVSSRALRLAALTLALDDAAPGPGGDPSAAGRRAPVDLRRGSLLEPVAGEEFDLVVSNPPFVITPRGAGVPTYDYRDGGAVGDALVQHLVEHVGEVLAPGGTAQLLGNWEHRDGEPWRERVGAWLDASGLDGWVVQREVLDPAAYAETWVRDGGQPPGPAFDALVGAWLDDLAARRVEAVGLGMLVLRRPRTGAGGRLRRLEEVAGPAAGPLGAHVADVLAAADLLADLDDAGLASRRLRVADDVTEERHARPGAEHPEVVLLRQGGGFGRVVRVGTAVAGVVGACDGELPLGTLVGAVAALLERPAEEVAAEVLPAVRGLLGDGLLRVADDGDDDGDDDGGAP</sequence>
<gene>
    <name evidence="7" type="ORF">HLB09_16760</name>
</gene>
<feature type="domain" description="Methyltransferase small" evidence="5">
    <location>
        <begin position="70"/>
        <end position="212"/>
    </location>
</feature>
<organism evidence="7 8">
    <name type="scientific">Pseudokineococcus marinus</name>
    <dbReference type="NCBI Taxonomy" id="351215"/>
    <lineage>
        <taxon>Bacteria</taxon>
        <taxon>Bacillati</taxon>
        <taxon>Actinomycetota</taxon>
        <taxon>Actinomycetes</taxon>
        <taxon>Kineosporiales</taxon>
        <taxon>Kineosporiaceae</taxon>
        <taxon>Pseudokineococcus</taxon>
    </lineage>
</organism>
<dbReference type="GO" id="GO:0008170">
    <property type="term" value="F:N-methyltransferase activity"/>
    <property type="evidence" value="ECO:0007669"/>
    <property type="project" value="UniProtKB-ARBA"/>
</dbReference>
<dbReference type="GO" id="GO:0008276">
    <property type="term" value="F:protein methyltransferase activity"/>
    <property type="evidence" value="ECO:0007669"/>
    <property type="project" value="TreeGrafter"/>
</dbReference>
<dbReference type="InterPro" id="IPR007848">
    <property type="entry name" value="Small_mtfrase_dom"/>
</dbReference>
<evidence type="ECO:0000256" key="2">
    <source>
        <dbReference type="ARBA" id="ARBA00022603"/>
    </source>
</evidence>
<dbReference type="GO" id="GO:0035657">
    <property type="term" value="C:eRF1 methyltransferase complex"/>
    <property type="evidence" value="ECO:0007669"/>
    <property type="project" value="TreeGrafter"/>
</dbReference>
<reference evidence="7 8" key="1">
    <citation type="submission" date="2020-05" db="EMBL/GenBank/DDBJ databases">
        <title>MicrobeNet Type strains.</title>
        <authorList>
            <person name="Nicholson A.C."/>
        </authorList>
    </citation>
    <scope>NUCLEOTIDE SEQUENCE [LARGE SCALE GENOMIC DNA]</scope>
    <source>
        <strain evidence="7 8">JCM 14547</strain>
    </source>
</reference>
<dbReference type="GO" id="GO:0003676">
    <property type="term" value="F:nucleic acid binding"/>
    <property type="evidence" value="ECO:0007669"/>
    <property type="project" value="InterPro"/>
</dbReference>
<dbReference type="GO" id="GO:0032259">
    <property type="term" value="P:methylation"/>
    <property type="evidence" value="ECO:0007669"/>
    <property type="project" value="UniProtKB-KW"/>
</dbReference>
<comment type="similarity">
    <text evidence="1">Belongs to the eukaryotic/archaeal PrmC-related family.</text>
</comment>
<keyword evidence="4" id="KW-0949">S-adenosyl-L-methionine</keyword>
<dbReference type="Proteomes" id="UP000555552">
    <property type="component" value="Unassembled WGS sequence"/>
</dbReference>
<evidence type="ECO:0000259" key="6">
    <source>
        <dbReference type="Pfam" id="PF25004"/>
    </source>
</evidence>
<dbReference type="InterPro" id="IPR052190">
    <property type="entry name" value="Euk-Arch_PrmC-MTase"/>
</dbReference>
<dbReference type="Gene3D" id="3.40.50.150">
    <property type="entry name" value="Vaccinia Virus protein VP39"/>
    <property type="match status" value="1"/>
</dbReference>
<dbReference type="CDD" id="cd02440">
    <property type="entry name" value="AdoMet_MTases"/>
    <property type="match status" value="1"/>
</dbReference>
<dbReference type="EMBL" id="JABEMA010000473">
    <property type="protein sequence ID" value="NNH24707.1"/>
    <property type="molecule type" value="Genomic_DNA"/>
</dbReference>
<evidence type="ECO:0000256" key="4">
    <source>
        <dbReference type="ARBA" id="ARBA00022691"/>
    </source>
</evidence>
<dbReference type="RefSeq" id="WP_171204425.1">
    <property type="nucleotide sequence ID" value="NZ_JABEMA010000473.1"/>
</dbReference>
<dbReference type="InterPro" id="IPR002052">
    <property type="entry name" value="DNA_methylase_N6_adenine_CS"/>
</dbReference>
<comment type="caution">
    <text evidence="7">The sequence shown here is derived from an EMBL/GenBank/DDBJ whole genome shotgun (WGS) entry which is preliminary data.</text>
</comment>